<dbReference type="PANTHER" id="PTHR10889:SF1">
    <property type="entry name" value="DEOXYRIBOSE-PHOSPHATE ALDOLASE"/>
    <property type="match status" value="1"/>
</dbReference>
<dbReference type="GO" id="GO:0005737">
    <property type="term" value="C:cytoplasm"/>
    <property type="evidence" value="ECO:0007669"/>
    <property type="project" value="InterPro"/>
</dbReference>
<dbReference type="Gene3D" id="3.20.20.70">
    <property type="entry name" value="Aldolase class I"/>
    <property type="match status" value="1"/>
</dbReference>
<organism evidence="3 4">
    <name type="scientific">Rhodocytophaga rosea</name>
    <dbReference type="NCBI Taxonomy" id="2704465"/>
    <lineage>
        <taxon>Bacteria</taxon>
        <taxon>Pseudomonadati</taxon>
        <taxon>Bacteroidota</taxon>
        <taxon>Cytophagia</taxon>
        <taxon>Cytophagales</taxon>
        <taxon>Rhodocytophagaceae</taxon>
        <taxon>Rhodocytophaga</taxon>
    </lineage>
</organism>
<name>A0A6C0GK42_9BACT</name>
<dbReference type="InterPro" id="IPR013785">
    <property type="entry name" value="Aldolase_TIM"/>
</dbReference>
<dbReference type="InterPro" id="IPR011343">
    <property type="entry name" value="DeoC"/>
</dbReference>
<dbReference type="PANTHER" id="PTHR10889">
    <property type="entry name" value="DEOXYRIBOSE-PHOSPHATE ALDOLASE"/>
    <property type="match status" value="1"/>
</dbReference>
<sequence length="218" mass="24126">MQSAIHPYIEYTLLNPLVTDTQIDAAAQLAVQLQLGALCVPPYWVKKASRETAGTSVQLTTVIGYPFGFQRTEAKIAEMELAFADGAQSIELMINLSAWKSNRMNWVKAEIARFAHLVHAREATFTVMTDGFRIGQAHEEEVFCKLCADAGADYVCLYPAFVSVSVPYSAIIHLRNLLPESVGIKTWVEEDELTYVKFIDAGTDLLCVPSVAFLEKTS</sequence>
<dbReference type="EMBL" id="CP048222">
    <property type="protein sequence ID" value="QHT68398.1"/>
    <property type="molecule type" value="Genomic_DNA"/>
</dbReference>
<dbReference type="AlphaFoldDB" id="A0A6C0GK42"/>
<dbReference type="Proteomes" id="UP000480178">
    <property type="component" value="Chromosome"/>
</dbReference>
<dbReference type="SMART" id="SM01133">
    <property type="entry name" value="DeoC"/>
    <property type="match status" value="1"/>
</dbReference>
<keyword evidence="4" id="KW-1185">Reference proteome</keyword>
<dbReference type="GO" id="GO:0009264">
    <property type="term" value="P:deoxyribonucleotide catabolic process"/>
    <property type="evidence" value="ECO:0007669"/>
    <property type="project" value="InterPro"/>
</dbReference>
<dbReference type="InterPro" id="IPR002915">
    <property type="entry name" value="DeoC/FbaB/LacD_aldolase"/>
</dbReference>
<dbReference type="GO" id="GO:0004139">
    <property type="term" value="F:deoxyribose-phosphate aldolase activity"/>
    <property type="evidence" value="ECO:0007669"/>
    <property type="project" value="UniProtKB-EC"/>
</dbReference>
<evidence type="ECO:0000256" key="2">
    <source>
        <dbReference type="ARBA" id="ARBA00023270"/>
    </source>
</evidence>
<dbReference type="SUPFAM" id="SSF51569">
    <property type="entry name" value="Aldolase"/>
    <property type="match status" value="1"/>
</dbReference>
<accession>A0A6C0GK42</accession>
<keyword evidence="1" id="KW-0963">Cytoplasm</keyword>
<dbReference type="EC" id="4.1.2.4" evidence="3"/>
<dbReference type="RefSeq" id="WP_162444411.1">
    <property type="nucleotide sequence ID" value="NZ_CP048222.1"/>
</dbReference>
<evidence type="ECO:0000313" key="4">
    <source>
        <dbReference type="Proteomes" id="UP000480178"/>
    </source>
</evidence>
<protein>
    <submittedName>
        <fullName evidence="3">2-deoxyribose-5-phosphate aldolase</fullName>
        <ecNumber evidence="3">4.1.2.4</ecNumber>
    </submittedName>
</protein>
<dbReference type="KEGG" id="rhoz:GXP67_17995"/>
<reference evidence="3 4" key="1">
    <citation type="submission" date="2020-01" db="EMBL/GenBank/DDBJ databases">
        <authorList>
            <person name="Kim M.K."/>
        </authorList>
    </citation>
    <scope>NUCLEOTIDE SEQUENCE [LARGE SCALE GENOMIC DNA]</scope>
    <source>
        <strain evidence="3 4">172606-1</strain>
    </source>
</reference>
<evidence type="ECO:0000313" key="3">
    <source>
        <dbReference type="EMBL" id="QHT68398.1"/>
    </source>
</evidence>
<keyword evidence="3" id="KW-0456">Lyase</keyword>
<keyword evidence="2" id="KW-0704">Schiff base</keyword>
<gene>
    <name evidence="3" type="ORF">GXP67_17995</name>
</gene>
<proteinExistence type="predicted"/>
<evidence type="ECO:0000256" key="1">
    <source>
        <dbReference type="ARBA" id="ARBA00022490"/>
    </source>
</evidence>
<dbReference type="GO" id="GO:0016052">
    <property type="term" value="P:carbohydrate catabolic process"/>
    <property type="evidence" value="ECO:0007669"/>
    <property type="project" value="TreeGrafter"/>
</dbReference>